<dbReference type="AlphaFoldDB" id="A0AAQ3KY19"/>
<dbReference type="EMBL" id="CP136896">
    <property type="protein sequence ID" value="WOL15113.1"/>
    <property type="molecule type" value="Genomic_DNA"/>
</dbReference>
<accession>A0AAQ3KY19</accession>
<name>A0AAQ3KY19_9LILI</name>
<organism evidence="1 2">
    <name type="scientific">Canna indica</name>
    <name type="common">Indian-shot</name>
    <dbReference type="NCBI Taxonomy" id="4628"/>
    <lineage>
        <taxon>Eukaryota</taxon>
        <taxon>Viridiplantae</taxon>
        <taxon>Streptophyta</taxon>
        <taxon>Embryophyta</taxon>
        <taxon>Tracheophyta</taxon>
        <taxon>Spermatophyta</taxon>
        <taxon>Magnoliopsida</taxon>
        <taxon>Liliopsida</taxon>
        <taxon>Zingiberales</taxon>
        <taxon>Cannaceae</taxon>
        <taxon>Canna</taxon>
    </lineage>
</organism>
<reference evidence="1 2" key="1">
    <citation type="submission" date="2023-10" db="EMBL/GenBank/DDBJ databases">
        <title>Chromosome-scale genome assembly provides insights into flower coloration mechanisms of Canna indica.</title>
        <authorList>
            <person name="Li C."/>
        </authorList>
    </citation>
    <scope>NUCLEOTIDE SEQUENCE [LARGE SCALE GENOMIC DNA]</scope>
    <source>
        <tissue evidence="1">Flower</tissue>
    </source>
</reference>
<gene>
    <name evidence="1" type="ORF">Cni_G23894</name>
</gene>
<evidence type="ECO:0000313" key="1">
    <source>
        <dbReference type="EMBL" id="WOL15113.1"/>
    </source>
</evidence>
<sequence length="209" mass="24080">MGGDYNMTRFDFERKNCEGSSGDSLRFSRFINSEGLVDLPLMWKQFTWTNNQSSPSLAKLDRGLFLLISQIEALSYGTLVVEEQYIQLHSPIGMVAPSQFLFGCCSLVYPMAISSEVYHTMGDSIFNAELIASIAGLWNLKLNHYTQKLKPQGDDHELLTLRSLKLELDSALEIEDAIWRQRAKTRWIKDGDRCSKFYHQWASQKRRRN</sequence>
<evidence type="ECO:0000313" key="2">
    <source>
        <dbReference type="Proteomes" id="UP001327560"/>
    </source>
</evidence>
<proteinExistence type="predicted"/>
<dbReference type="Proteomes" id="UP001327560">
    <property type="component" value="Chromosome 7"/>
</dbReference>
<protein>
    <submittedName>
        <fullName evidence="1">Uncharacterized protein</fullName>
    </submittedName>
</protein>
<keyword evidence="2" id="KW-1185">Reference proteome</keyword>